<dbReference type="InterPro" id="IPR046847">
    <property type="entry name" value="Xre-like_HTH"/>
</dbReference>
<dbReference type="RefSeq" id="WP_147492998.1">
    <property type="nucleotide sequence ID" value="NZ_CP041659.1"/>
</dbReference>
<feature type="domain" description="Antitoxin Xre-like helix-turn-helix" evidence="2">
    <location>
        <begin position="18"/>
        <end position="72"/>
    </location>
</feature>
<dbReference type="Pfam" id="PF20432">
    <property type="entry name" value="Xre-like-HTH"/>
    <property type="match status" value="1"/>
</dbReference>
<evidence type="ECO:0000259" key="1">
    <source>
        <dbReference type="Pfam" id="PF09722"/>
    </source>
</evidence>
<proteinExistence type="predicted"/>
<dbReference type="OrthoDB" id="117888at2"/>
<dbReference type="InterPro" id="IPR024467">
    <property type="entry name" value="Xre/MbcA/ParS-like_toxin-bd"/>
</dbReference>
<dbReference type="Pfam" id="PF09722">
    <property type="entry name" value="Xre_MbcA_ParS_C"/>
    <property type="match status" value="1"/>
</dbReference>
<organism evidence="3 4">
    <name type="scientific">Sphingomonas xanthus</name>
    <dbReference type="NCBI Taxonomy" id="2594473"/>
    <lineage>
        <taxon>Bacteria</taxon>
        <taxon>Pseudomonadati</taxon>
        <taxon>Pseudomonadota</taxon>
        <taxon>Alphaproteobacteria</taxon>
        <taxon>Sphingomonadales</taxon>
        <taxon>Sphingomonadaceae</taxon>
        <taxon>Sphingomonas</taxon>
    </lineage>
</organism>
<dbReference type="AlphaFoldDB" id="A0A516INP3"/>
<accession>A0A516INP3</accession>
<evidence type="ECO:0000259" key="2">
    <source>
        <dbReference type="Pfam" id="PF20432"/>
    </source>
</evidence>
<dbReference type="GO" id="GO:0003677">
    <property type="term" value="F:DNA binding"/>
    <property type="evidence" value="ECO:0007669"/>
    <property type="project" value="InterPro"/>
</dbReference>
<dbReference type="EMBL" id="CP041659">
    <property type="protein sequence ID" value="QDP18535.1"/>
    <property type="molecule type" value="Genomic_DNA"/>
</dbReference>
<keyword evidence="4" id="KW-1185">Reference proteome</keyword>
<name>A0A516INP3_9SPHN</name>
<protein>
    <submittedName>
        <fullName evidence="3">DUF2384 domain-containing protein</fullName>
    </submittedName>
</protein>
<evidence type="ECO:0000313" key="4">
    <source>
        <dbReference type="Proteomes" id="UP000321857"/>
    </source>
</evidence>
<feature type="domain" description="Antitoxin Xre/MbcA/ParS-like toxin-binding" evidence="1">
    <location>
        <begin position="86"/>
        <end position="131"/>
    </location>
</feature>
<evidence type="ECO:0000313" key="3">
    <source>
        <dbReference type="EMBL" id="QDP18535.1"/>
    </source>
</evidence>
<dbReference type="KEGG" id="sxa:FMM02_00295"/>
<sequence>MAEALHLDRASSTNHLGGPALRGFFNIAKQWELSEVEQMAILGLKSRSTLQSWKAGNVSKISRDTLERISYVFGIFKAINILLPIPARANGWMRKPNKAPLFNGQSALDRMTSGNVSDLYVVRQYLDAQRG</sequence>
<gene>
    <name evidence="3" type="ORF">FMM02_00295</name>
</gene>
<dbReference type="Proteomes" id="UP000321857">
    <property type="component" value="Chromosome"/>
</dbReference>
<reference evidence="3 4" key="1">
    <citation type="submission" date="2019-07" db="EMBL/GenBank/DDBJ databases">
        <title>Sphingomonas AE3 Genome sequencing and assembly.</title>
        <authorList>
            <person name="Kim H."/>
        </authorList>
    </citation>
    <scope>NUCLEOTIDE SEQUENCE [LARGE SCALE GENOMIC DNA]</scope>
    <source>
        <strain evidence="3 4">AE3</strain>
    </source>
</reference>